<evidence type="ECO:0000313" key="2">
    <source>
        <dbReference type="EMBL" id="EEU32752.1"/>
    </source>
</evidence>
<dbReference type="RefSeq" id="WP_008799689.1">
    <property type="nucleotide sequence ID" value="NC_022196.1"/>
</dbReference>
<dbReference type="AlphaFoldDB" id="C7XPK9"/>
<evidence type="ECO:0000313" key="3">
    <source>
        <dbReference type="Proteomes" id="UP000016231"/>
    </source>
</evidence>
<dbReference type="KEGG" id="fnc:HMPREF0946_00825"/>
<evidence type="ECO:0000256" key="1">
    <source>
        <dbReference type="SAM" id="Phobius"/>
    </source>
</evidence>
<reference evidence="2 3" key="1">
    <citation type="submission" date="2013-08" db="EMBL/GenBank/DDBJ databases">
        <title>The Genome Sequence of Fusobacterium sp. 3_1_36A2.</title>
        <authorList>
            <consortium name="The Broad Institute Genome Sequencing Platform"/>
            <person name="Earl A."/>
            <person name="Ward D."/>
            <person name="Feldgarden M."/>
            <person name="Gevers D."/>
            <person name="Strauss J."/>
            <person name="White A."/>
            <person name="Allen-Vercoe E."/>
            <person name="Walker B."/>
            <person name="Young S.K."/>
            <person name="Zeng Q."/>
            <person name="Gargeya S."/>
            <person name="Fitzgerald M."/>
            <person name="Haas B."/>
            <person name="Abouelleil A."/>
            <person name="Alvarado L."/>
            <person name="Arachchi H.M."/>
            <person name="Berlin A.M."/>
            <person name="Chapman S.B."/>
            <person name="Goldberg J."/>
            <person name="Griggs A."/>
            <person name="Gujja S."/>
            <person name="Hansen M."/>
            <person name="Howarth C."/>
            <person name="Imamovic A."/>
            <person name="Larimer J."/>
            <person name="McCowen C."/>
            <person name="Montmayeur A."/>
            <person name="Murphy C."/>
            <person name="Neiman D."/>
            <person name="Pearson M."/>
            <person name="Priest M."/>
            <person name="Roberts A."/>
            <person name="Saif S."/>
            <person name="Shea T."/>
            <person name="Sisk P."/>
            <person name="Sykes S."/>
            <person name="Wortman J."/>
            <person name="Nusbaum C."/>
            <person name="Birren B."/>
        </authorList>
    </citation>
    <scope>NUCLEOTIDE SEQUENCE [LARGE SCALE GENOMIC DNA]</scope>
    <source>
        <strain evidence="2 3">3_1_36A2</strain>
    </source>
</reference>
<dbReference type="STRING" id="469604.HMPREF0946_00825"/>
<keyword evidence="1" id="KW-0812">Transmembrane</keyword>
<keyword evidence="1" id="KW-0472">Membrane</keyword>
<gene>
    <name evidence="2" type="ORF">HMPREF0946_00825</name>
</gene>
<protein>
    <submittedName>
        <fullName evidence="2">Uncharacterized protein</fullName>
    </submittedName>
</protein>
<feature type="transmembrane region" description="Helical" evidence="1">
    <location>
        <begin position="76"/>
        <end position="97"/>
    </location>
</feature>
<dbReference type="Proteomes" id="UP000016231">
    <property type="component" value="Chromosome"/>
</dbReference>
<accession>C7XPK9</accession>
<sequence>MRNKFIVLDTSCIIYFIFFCLYNITTLNLLNRSYERMYKNLFVFISLAIFIIVIIQEKLSNKNINLSSLLKLTLPVLFFSYLYKFIFAFFDIFDLFYPDEITYYLSVSIPILMVEFILEQIIYNFFRDKIIK</sequence>
<proteinExistence type="predicted"/>
<dbReference type="EMBL" id="CP003700">
    <property type="protein sequence ID" value="EEU32752.1"/>
    <property type="molecule type" value="Genomic_DNA"/>
</dbReference>
<feature type="transmembrane region" description="Helical" evidence="1">
    <location>
        <begin position="37"/>
        <end position="55"/>
    </location>
</feature>
<dbReference type="HOGENOM" id="CLU_1914013_0_0_0"/>
<feature type="transmembrane region" description="Helical" evidence="1">
    <location>
        <begin position="12"/>
        <end position="31"/>
    </location>
</feature>
<organism evidence="2 3">
    <name type="scientific">Fusobacterium vincentii 3_1_36A2</name>
    <dbReference type="NCBI Taxonomy" id="469604"/>
    <lineage>
        <taxon>Bacteria</taxon>
        <taxon>Fusobacteriati</taxon>
        <taxon>Fusobacteriota</taxon>
        <taxon>Fusobacteriia</taxon>
        <taxon>Fusobacteriales</taxon>
        <taxon>Fusobacteriaceae</taxon>
        <taxon>Fusobacterium</taxon>
    </lineage>
</organism>
<keyword evidence="1" id="KW-1133">Transmembrane helix</keyword>
<name>C7XPK9_FUSVC</name>
<feature type="transmembrane region" description="Helical" evidence="1">
    <location>
        <begin position="103"/>
        <end position="126"/>
    </location>
</feature>